<protein>
    <submittedName>
        <fullName evidence="7">MipA/OmpV family protein</fullName>
    </submittedName>
</protein>
<dbReference type="Pfam" id="PF06629">
    <property type="entry name" value="MipA"/>
    <property type="match status" value="1"/>
</dbReference>
<dbReference type="RefSeq" id="WP_378115801.1">
    <property type="nucleotide sequence ID" value="NZ_JBHRTF010000002.1"/>
</dbReference>
<dbReference type="Proteomes" id="UP001595555">
    <property type="component" value="Unassembled WGS sequence"/>
</dbReference>
<keyword evidence="6" id="KW-1133">Transmembrane helix</keyword>
<dbReference type="PANTHER" id="PTHR38776">
    <property type="entry name" value="MLTA-INTERACTING PROTEIN-RELATED"/>
    <property type="match status" value="1"/>
</dbReference>
<reference evidence="8" key="1">
    <citation type="journal article" date="2019" name="Int. J. Syst. Evol. Microbiol.">
        <title>The Global Catalogue of Microorganisms (GCM) 10K type strain sequencing project: providing services to taxonomists for standard genome sequencing and annotation.</title>
        <authorList>
            <consortium name="The Broad Institute Genomics Platform"/>
            <consortium name="The Broad Institute Genome Sequencing Center for Infectious Disease"/>
            <person name="Wu L."/>
            <person name="Ma J."/>
        </authorList>
    </citation>
    <scope>NUCLEOTIDE SEQUENCE [LARGE SCALE GENOMIC DNA]</scope>
    <source>
        <strain evidence="8">KCTC 52237</strain>
    </source>
</reference>
<sequence length="284" mass="32135">MRALYRSTFLTFLPYLAAVSGLWFSIVISAMAATENPAATTAKNWELGLGLGAVGGPDYRGSDEYRSFISPIPYFIYRGKYIRSDREGVRGNFLRTDQYEFTLSASASITPETEKNTLRQGMPELGSTLELGPSFNFNLTGEDFSRGWHLQLPWRAVFAIGADESGYLGTLVQPQLVYRTKFSHWTFNYRAGITFASNDYHDYYYRVAAEYVTADRAEFNARAGYSGWNNNFSFSRQLSLQGINTRLALFVRYDNIEHSDITDSPLVVENHSLRGGIAFIWVIK</sequence>
<keyword evidence="4 6" id="KW-0472">Membrane</keyword>
<evidence type="ECO:0000256" key="3">
    <source>
        <dbReference type="ARBA" id="ARBA00022729"/>
    </source>
</evidence>
<keyword evidence="8" id="KW-1185">Reference proteome</keyword>
<keyword evidence="6" id="KW-0812">Transmembrane</keyword>
<comment type="subcellular location">
    <subcellularLocation>
        <location evidence="1">Cell outer membrane</location>
    </subcellularLocation>
</comment>
<evidence type="ECO:0000256" key="5">
    <source>
        <dbReference type="ARBA" id="ARBA00023237"/>
    </source>
</evidence>
<evidence type="ECO:0000256" key="2">
    <source>
        <dbReference type="ARBA" id="ARBA00005722"/>
    </source>
</evidence>
<evidence type="ECO:0000313" key="8">
    <source>
        <dbReference type="Proteomes" id="UP001595555"/>
    </source>
</evidence>
<evidence type="ECO:0000256" key="6">
    <source>
        <dbReference type="SAM" id="Phobius"/>
    </source>
</evidence>
<comment type="caution">
    <text evidence="7">The sequence shown here is derived from an EMBL/GenBank/DDBJ whole genome shotgun (WGS) entry which is preliminary data.</text>
</comment>
<dbReference type="EMBL" id="JBHRTF010000002">
    <property type="protein sequence ID" value="MFC3114449.1"/>
    <property type="molecule type" value="Genomic_DNA"/>
</dbReference>
<proteinExistence type="inferred from homology"/>
<evidence type="ECO:0000256" key="4">
    <source>
        <dbReference type="ARBA" id="ARBA00023136"/>
    </source>
</evidence>
<name>A0ABV7FA64_9GAMM</name>
<evidence type="ECO:0000256" key="1">
    <source>
        <dbReference type="ARBA" id="ARBA00004442"/>
    </source>
</evidence>
<keyword evidence="5" id="KW-0998">Cell outer membrane</keyword>
<accession>A0ABV7FA64</accession>
<feature type="transmembrane region" description="Helical" evidence="6">
    <location>
        <begin position="12"/>
        <end position="33"/>
    </location>
</feature>
<dbReference type="PANTHER" id="PTHR38776:SF1">
    <property type="entry name" value="MLTA-INTERACTING PROTEIN-RELATED"/>
    <property type="match status" value="1"/>
</dbReference>
<keyword evidence="3" id="KW-0732">Signal</keyword>
<dbReference type="InterPro" id="IPR010583">
    <property type="entry name" value="MipA"/>
</dbReference>
<organism evidence="7 8">
    <name type="scientific">Cellvibrio fontiphilus</name>
    <dbReference type="NCBI Taxonomy" id="1815559"/>
    <lineage>
        <taxon>Bacteria</taxon>
        <taxon>Pseudomonadati</taxon>
        <taxon>Pseudomonadota</taxon>
        <taxon>Gammaproteobacteria</taxon>
        <taxon>Cellvibrionales</taxon>
        <taxon>Cellvibrionaceae</taxon>
        <taxon>Cellvibrio</taxon>
    </lineage>
</organism>
<comment type="similarity">
    <text evidence="2">Belongs to the MipA/OmpV family.</text>
</comment>
<evidence type="ECO:0000313" key="7">
    <source>
        <dbReference type="EMBL" id="MFC3114449.1"/>
    </source>
</evidence>
<gene>
    <name evidence="7" type="ORF">ACFODX_02700</name>
</gene>